<dbReference type="SUPFAM" id="SSF56300">
    <property type="entry name" value="Metallo-dependent phosphatases"/>
    <property type="match status" value="1"/>
</dbReference>
<dbReference type="InterPro" id="IPR004843">
    <property type="entry name" value="Calcineurin-like_PHP"/>
</dbReference>
<proteinExistence type="predicted"/>
<feature type="domain" description="Calcineurin-like phosphoesterase" evidence="1">
    <location>
        <begin position="1"/>
        <end position="187"/>
    </location>
</feature>
<dbReference type="EMBL" id="DTCA01000110">
    <property type="protein sequence ID" value="HGM07448.1"/>
    <property type="molecule type" value="Genomic_DNA"/>
</dbReference>
<evidence type="ECO:0000313" key="2">
    <source>
        <dbReference type="EMBL" id="HGM07448.1"/>
    </source>
</evidence>
<evidence type="ECO:0000259" key="1">
    <source>
        <dbReference type="Pfam" id="PF00149"/>
    </source>
</evidence>
<organism evidence="2">
    <name type="scientific">Ignisphaera aggregans</name>
    <dbReference type="NCBI Taxonomy" id="334771"/>
    <lineage>
        <taxon>Archaea</taxon>
        <taxon>Thermoproteota</taxon>
        <taxon>Thermoprotei</taxon>
        <taxon>Desulfurococcales</taxon>
        <taxon>Desulfurococcaceae</taxon>
        <taxon>Ignisphaera</taxon>
    </lineage>
</organism>
<accession>A0A7C4D1A6</accession>
<gene>
    <name evidence="2" type="ORF">ENU31_03455</name>
</gene>
<reference evidence="2" key="1">
    <citation type="journal article" date="2020" name="mSystems">
        <title>Genome- and Community-Level Interaction Insights into Carbon Utilization and Element Cycling Functions of Hydrothermarchaeota in Hydrothermal Sediment.</title>
        <authorList>
            <person name="Zhou Z."/>
            <person name="Liu Y."/>
            <person name="Xu W."/>
            <person name="Pan J."/>
            <person name="Luo Z.H."/>
            <person name="Li M."/>
        </authorList>
    </citation>
    <scope>NUCLEOTIDE SEQUENCE [LARGE SCALE GENOMIC DNA]</scope>
    <source>
        <strain evidence="2">SpSt-658</strain>
    </source>
</reference>
<name>A0A7C4D1A6_9CREN</name>
<dbReference type="Gene3D" id="3.60.21.10">
    <property type="match status" value="1"/>
</dbReference>
<dbReference type="InterPro" id="IPR029052">
    <property type="entry name" value="Metallo-depent_PP-like"/>
</dbReference>
<dbReference type="PANTHER" id="PTHR37523:SF1">
    <property type="entry name" value="CALCINEURIN-LIKE PHOSPHOESTERASE DOMAIN-CONTAINING PROTEIN"/>
    <property type="match status" value="1"/>
</dbReference>
<dbReference type="Pfam" id="PF00149">
    <property type="entry name" value="Metallophos"/>
    <property type="match status" value="1"/>
</dbReference>
<dbReference type="GO" id="GO:0016787">
    <property type="term" value="F:hydrolase activity"/>
    <property type="evidence" value="ECO:0007669"/>
    <property type="project" value="InterPro"/>
</dbReference>
<protein>
    <submittedName>
        <fullName evidence="2">Metallophosphoesterase</fullName>
    </submittedName>
</protein>
<dbReference type="AlphaFoldDB" id="A0A7C4D1A6"/>
<dbReference type="PANTHER" id="PTHR37523">
    <property type="entry name" value="METALLOPHOSPHOESTERASE"/>
    <property type="match status" value="1"/>
</dbReference>
<sequence>MKILAISDIHGYVDLLRTLLEKEPGIDVVVFSGDIAPYQAPFKTLDLIKRAIDIVKIYRIELFIAVPGNIDIADHYNKIVDNVFINLHKRFIEYREYIFMGLGGSNKTPFRSLFELQDEDIEKMLMDIYNKLKNAKTSSKLILVTHVPPYKTNCDRVYTGENVGSPALRRFIEIAKPLATFCGHIHESRCVDRINETIVINPGPLSKGFYTIVDIDSSEIKVYPKSIK</sequence>
<comment type="caution">
    <text evidence="2">The sequence shown here is derived from an EMBL/GenBank/DDBJ whole genome shotgun (WGS) entry which is preliminary data.</text>
</comment>